<sequence length="274" mass="30942">MHDIKSIRKRSIAFQLGTKVLFVVFVVFAPKVEAQTLFTNQLEGRVYSKDGDVAATHVLNTTSKKAAITDINGFFSITAHLSDTLVFSAVQYKRRSIVVTSEILNSKFLQVPLEEAMTELDEVIVMPYNLTGDMAADLKRMEPGPIVSGSTLDLPNAGVRVISQSERKLHEATTGGGIIPLFPIINGISGRTKMLKTRVKRDQKYERTQRVREFYSDSLFTAELKIPEAKISDFMYFCEVDTVFQRIVDSRDQIKILEYMGKKSAIYRENNELE</sequence>
<dbReference type="RefSeq" id="WP_245731591.1">
    <property type="nucleotide sequence ID" value="NZ_FNGV01000017.1"/>
</dbReference>
<evidence type="ECO:0000313" key="1">
    <source>
        <dbReference type="EMBL" id="SDM91175.1"/>
    </source>
</evidence>
<reference evidence="2" key="1">
    <citation type="submission" date="2016-10" db="EMBL/GenBank/DDBJ databases">
        <authorList>
            <person name="Varghese N."/>
            <person name="Submissions S."/>
        </authorList>
    </citation>
    <scope>NUCLEOTIDE SEQUENCE [LARGE SCALE GENOMIC DNA]</scope>
    <source>
        <strain evidence="2">DSM 19886</strain>
    </source>
</reference>
<name>A0A1G9X493_9FLAO</name>
<dbReference type="AlphaFoldDB" id="A0A1G9X493"/>
<dbReference type="EMBL" id="FNGV01000017">
    <property type="protein sequence ID" value="SDM91175.1"/>
    <property type="molecule type" value="Genomic_DNA"/>
</dbReference>
<dbReference type="Pfam" id="PF13715">
    <property type="entry name" value="CarbopepD_reg_2"/>
    <property type="match status" value="1"/>
</dbReference>
<protein>
    <submittedName>
        <fullName evidence="1">CarboxypepD_reg-like domain-containing protein</fullName>
    </submittedName>
</protein>
<evidence type="ECO:0000313" key="2">
    <source>
        <dbReference type="Proteomes" id="UP000199440"/>
    </source>
</evidence>
<organism evidence="1 2">
    <name type="scientific">Kriegella aquimaris</name>
    <dbReference type="NCBI Taxonomy" id="192904"/>
    <lineage>
        <taxon>Bacteria</taxon>
        <taxon>Pseudomonadati</taxon>
        <taxon>Bacteroidota</taxon>
        <taxon>Flavobacteriia</taxon>
        <taxon>Flavobacteriales</taxon>
        <taxon>Flavobacteriaceae</taxon>
        <taxon>Kriegella</taxon>
    </lineage>
</organism>
<proteinExistence type="predicted"/>
<dbReference type="InterPro" id="IPR008969">
    <property type="entry name" value="CarboxyPept-like_regulatory"/>
</dbReference>
<dbReference type="Proteomes" id="UP000199440">
    <property type="component" value="Unassembled WGS sequence"/>
</dbReference>
<keyword evidence="2" id="KW-1185">Reference proteome</keyword>
<dbReference type="SUPFAM" id="SSF49464">
    <property type="entry name" value="Carboxypeptidase regulatory domain-like"/>
    <property type="match status" value="1"/>
</dbReference>
<dbReference type="STRING" id="192904.SAMN04488514_1173"/>
<gene>
    <name evidence="1" type="ORF">SAMN04488514_1173</name>
</gene>
<accession>A0A1G9X493</accession>